<dbReference type="InterPro" id="IPR020807">
    <property type="entry name" value="PKS_DH"/>
</dbReference>
<dbReference type="Gene3D" id="3.40.50.720">
    <property type="entry name" value="NAD(P)-binding Rossmann-like Domain"/>
    <property type="match status" value="3"/>
</dbReference>
<dbReference type="SUPFAM" id="SSF55048">
    <property type="entry name" value="Probable ACP-binding domain of malonyl-CoA ACP transacylase"/>
    <property type="match status" value="1"/>
</dbReference>
<reference evidence="10 11" key="1">
    <citation type="journal article" date="2020" name="Genome Biol. Evol.">
        <title>Comparative genomics of Sclerotiniaceae.</title>
        <authorList>
            <person name="Valero Jimenez C.A."/>
            <person name="Steentjes M."/>
            <person name="Scholten O.E."/>
            <person name="Van Kan J.A.L."/>
        </authorList>
    </citation>
    <scope>NUCLEOTIDE SEQUENCE [LARGE SCALE GENOMIC DNA]</scope>
    <source>
        <strain evidence="10 11">MUCL 94</strain>
    </source>
</reference>
<dbReference type="InterPro" id="IPR020806">
    <property type="entry name" value="PKS_PP-bd"/>
</dbReference>
<dbReference type="Gene3D" id="1.10.1200.10">
    <property type="entry name" value="ACP-like"/>
    <property type="match status" value="1"/>
</dbReference>
<dbReference type="InterPro" id="IPR036736">
    <property type="entry name" value="ACP-like_sf"/>
</dbReference>
<evidence type="ECO:0000256" key="4">
    <source>
        <dbReference type="ARBA" id="ARBA00023268"/>
    </source>
</evidence>
<keyword evidence="4" id="KW-0511">Multifunctional enzyme</keyword>
<dbReference type="Gene3D" id="3.40.47.10">
    <property type="match status" value="1"/>
</dbReference>
<name>A0A9P5INP7_9HELO</name>
<feature type="domain" description="PKS/mFAS DH" evidence="9">
    <location>
        <begin position="936"/>
        <end position="1244"/>
    </location>
</feature>
<keyword evidence="3" id="KW-0808">Transferase</keyword>
<keyword evidence="1" id="KW-0596">Phosphopantetheine</keyword>
<dbReference type="Pfam" id="PF14765">
    <property type="entry name" value="PS-DH"/>
    <property type="match status" value="1"/>
</dbReference>
<evidence type="ECO:0000256" key="1">
    <source>
        <dbReference type="ARBA" id="ARBA00022450"/>
    </source>
</evidence>
<dbReference type="InterPro" id="IPR016035">
    <property type="entry name" value="Acyl_Trfase/lysoPLipase"/>
</dbReference>
<dbReference type="SUPFAM" id="SSF50129">
    <property type="entry name" value="GroES-like"/>
    <property type="match status" value="1"/>
</dbReference>
<dbReference type="InterPro" id="IPR049552">
    <property type="entry name" value="PKS_DH_N"/>
</dbReference>
<dbReference type="InterPro" id="IPR020843">
    <property type="entry name" value="ER"/>
</dbReference>
<dbReference type="Pfam" id="PF21089">
    <property type="entry name" value="PKS_DH_N"/>
    <property type="match status" value="1"/>
</dbReference>
<dbReference type="Pfam" id="PF13602">
    <property type="entry name" value="ADH_zinc_N_2"/>
    <property type="match status" value="1"/>
</dbReference>
<dbReference type="PROSITE" id="PS52019">
    <property type="entry name" value="PKS_MFAS_DH"/>
    <property type="match status" value="1"/>
</dbReference>
<dbReference type="InterPro" id="IPR032821">
    <property type="entry name" value="PKS_assoc"/>
</dbReference>
<dbReference type="PANTHER" id="PTHR43775:SF18">
    <property type="entry name" value="ENZYME, PUTATIVE (JCVI)-RELATED"/>
    <property type="match status" value="1"/>
</dbReference>
<dbReference type="CDD" id="cd00833">
    <property type="entry name" value="PKS"/>
    <property type="match status" value="1"/>
</dbReference>
<dbReference type="InterPro" id="IPR016036">
    <property type="entry name" value="Malonyl_transacylase_ACP-bd"/>
</dbReference>
<dbReference type="InterPro" id="IPR020841">
    <property type="entry name" value="PKS_Beta-ketoAc_synthase_dom"/>
</dbReference>
<evidence type="ECO:0000259" key="9">
    <source>
        <dbReference type="PROSITE" id="PS52019"/>
    </source>
</evidence>
<dbReference type="SUPFAM" id="SSF53901">
    <property type="entry name" value="Thiolase-like"/>
    <property type="match status" value="1"/>
</dbReference>
<dbReference type="InterPro" id="IPR016039">
    <property type="entry name" value="Thiolase-like"/>
</dbReference>
<feature type="region of interest" description="N-terminal hotdog fold" evidence="5">
    <location>
        <begin position="936"/>
        <end position="1073"/>
    </location>
</feature>
<dbReference type="GO" id="GO:0016491">
    <property type="term" value="F:oxidoreductase activity"/>
    <property type="evidence" value="ECO:0007669"/>
    <property type="project" value="InterPro"/>
</dbReference>
<dbReference type="InterPro" id="IPR006162">
    <property type="entry name" value="Ppantetheine_attach_site"/>
</dbReference>
<dbReference type="CDD" id="cd05195">
    <property type="entry name" value="enoyl_red"/>
    <property type="match status" value="1"/>
</dbReference>
<dbReference type="SUPFAM" id="SSF52151">
    <property type="entry name" value="FabD/lysophospholipase-like"/>
    <property type="match status" value="1"/>
</dbReference>
<evidence type="ECO:0000256" key="6">
    <source>
        <dbReference type="SAM" id="MobiDB-lite"/>
    </source>
</evidence>
<evidence type="ECO:0000256" key="3">
    <source>
        <dbReference type="ARBA" id="ARBA00022679"/>
    </source>
</evidence>
<dbReference type="SUPFAM" id="SSF47336">
    <property type="entry name" value="ACP-like"/>
    <property type="match status" value="1"/>
</dbReference>
<dbReference type="GO" id="GO:0031177">
    <property type="term" value="F:phosphopantetheine binding"/>
    <property type="evidence" value="ECO:0007669"/>
    <property type="project" value="InterPro"/>
</dbReference>
<dbReference type="InterPro" id="IPR013154">
    <property type="entry name" value="ADH-like_N"/>
</dbReference>
<dbReference type="PROSITE" id="PS52004">
    <property type="entry name" value="KS3_2"/>
    <property type="match status" value="1"/>
</dbReference>
<sequence length="2446" mass="268026">MSQHSQEPVAIIGFACRLPGGNTTPKKLWEFLERGDIASNKVPKSTFNIEGHWDGSQKPRTMRPCGGMFLEDIDPADFDASLFEISKSEAISMDPNQRQMLEVVFEGLENAGIPLESLDGAPVGCFVGSYASVKMKILSTSDYGDMQNRDPEDRPASITVGVGRAIMANRLSHFLNIKGPSMTIDTACSGSLVGLHVACRYLQSREINAAIIATSNLYLNPEHVMDLGAVGNAHSPTGLCHTFDIDADGYVKAEAVSRIIVKRLSDAIRDRDPIRAVIRGSATNSDGKTPGIASPSAEAQSAAIRAAYADAGITNLNDTAYLEWHGTGTQARDPTEVKVPLQHLVRRAQQISHSSSARNLGHAELSAGISGIMNAVMAIENGIIPGNPTFIKPSPKSKHSPNMVFIAISIANNNAAVVDFAGLEVKATRTSIPWPESSIRRASVNSFGYGGSNAHVILEQPKFPDGPHHISSHLSDTDELTLNEDDSEYPYTLVVSANDNASLKANIKALSNHLINPRVKVNLEDLAYTLSERRTKLWQRAYITTRSTEIDEKDFVPGKKNPEALRIGFVFTGQGAQCPQMGKDLLQFFPWTRNILNNLDDALQSLPQPSTWLLIHELTKVRSAEHFRQPEFSQPLVTALQLCIIDVLQKWGIKPQSVVGHSSGEIAAAYAAGFLDQATAIKVAYCRGRAAVNRKNEVESDVGMLVAGLGTERLLPFLENYAGKAWIACFNSPSSSTLSGKREALEKLAEQLKANGHFARLLQVDLAYHSELMGVIGEEYEKLLKSGFASLGGSSGVSMFSSVTGLKQTTTTDALYWKTNMVSPVRFDKALNEMLSDEKAPNYLIKIGPSGAFAGPISQILKALPNSDGQAADKAIFDLAGRLFVAGHDISLRSVNQYTNAKTLIDLPNYTWNHSVKYWHENASNKDWRFKQFVNHDLLGSKVIGITWKSPTWRKLLSLTDVPWLKDHKMGSDVLMPGAGYIAMVVEALYQKTRATATEDLVISSPNELCYRLRNIRFDKALVLEDDKDSAILLSLTQQYGSKDWQEFRISSTTGDLLMEHCSGLIRVQDPVDENLAESDNTPLQYPASGKVWYKAQAEAGYGFGPSFQKLLKVESSSGQRQSRAQVSLAEPASKWSPQSYYPIHPAALDGCFPKISPALWAGERSSVNAVLVLSIIDDLIINSVPVGLQEGLSLASSEYSGRGRLEEAKSYFANCSVYHPDTGALLMQMTALRFAKLDTGIKTDPHVFDCISWKPDITFFSQEKLGSLDAGNSETQLDSVTNLIAHKRPTLRILEISLNHSETRSIWFESEDPLSRSAYLQYDFASGDAKGLVSIQNKYKAKSNSSFFLVNPTKDALDLPQDAIYDLVIFKIAKNPVMDQSLNDSLDYIKPHLSEKGFALVVQESDLQSSNSSVTTPPLDEKAASPSSIKSPETPWTVNESSKVTVRDSEIPIMTETITLDEVHELKEKLLQSVAGVTKRFSNSIAIQEAMEVKGITSVLQIDNGSPAWSLNTNQAKTTSQPRNLSVVRLSETPPSLDPSLKAVLEVSGWKITETKYSPDNVAATGTVVLVLDELHNPVLTQINATQWEGLKMLINSGNHLLWVTKGAQYKVTDPNNAIVHGLFRAARREDPSAKLSVLDVWSSTGPATNYAIDAVLNSLEIEHSDSKTVIETEFVERNGTLYVQRIVPDLQVNEFKRAEVEGAEPALRNLHETEAAVQLRAERLGTFQSLTWCETAVGEVPVDSGKIEVEVMAVGVNFKDVAVTMGIVPENEYTTGYEGAGIVKRLGLGVTKFKVGDRVCFLNGGSYANRLQMGVGRAHIIPDSMSFEDAATIPSVYLCSIYSLYDIANLREGQSVLIHSTSGGVGTACIQLARYKKAEIYVTVGTEEKHQFLTKNHGIPPSRMFSSRNTKFAKQIMHATNGRGVDVIINSLAGELLDASWRICADGGTMVEIGKKDIVDRNTLSMEPFDRNCSYRAMDFSYTENIVDPLISRLLDQIFELVHGGHVKSIHPVTIFGFSDISAALAYIRSGRHIGKVVISDKGLDSQVPIRPATRKLNLRPDASYLIVGGLKGLCGSLAIHMARHGAKHIIACSRSGISDVASQKIVKNCLAYGCEVVDAKGDAASISFMSNVFKEASPRIAGIIQGAMILRDKPFETMTLDDYHTALHAEFNGTWNLHHVSQEQKEPLDFFTLLSSISGIVGNKGQANYAAGNTFLDAFAQYRETLGLRANSVDLGLIEDVGYVAEQEGFDSRFNKRQWTPVTENTLRKILSYFILQQDDNTQLIAGIGFPLPEDSDLSYEGRFGYLFQSAAGGNKDGGSSQGDETIEAFRMMRKSGADKAALAKVCVEVIATQFTKILRLETEMEKAKPLISYGLDSLAAVELRNWIRIELGAELTTLALLMPVHLLHCARNSCQSSHSQIHVVDTFVFLAISTWRFYFSKF</sequence>
<dbReference type="SMART" id="SM00826">
    <property type="entry name" value="PKS_DH"/>
    <property type="match status" value="1"/>
</dbReference>
<evidence type="ECO:0000256" key="2">
    <source>
        <dbReference type="ARBA" id="ARBA00022553"/>
    </source>
</evidence>
<feature type="domain" description="Carrier" evidence="7">
    <location>
        <begin position="2345"/>
        <end position="2422"/>
    </location>
</feature>
<evidence type="ECO:0008006" key="12">
    <source>
        <dbReference type="Google" id="ProtNLM"/>
    </source>
</evidence>
<dbReference type="Pfam" id="PF00698">
    <property type="entry name" value="Acyl_transf_1"/>
    <property type="match status" value="1"/>
</dbReference>
<dbReference type="Proteomes" id="UP000710849">
    <property type="component" value="Unassembled WGS sequence"/>
</dbReference>
<feature type="region of interest" description="Disordered" evidence="6">
    <location>
        <begin position="1410"/>
        <end position="1442"/>
    </location>
</feature>
<dbReference type="GeneID" id="62150150"/>
<dbReference type="SMART" id="SM00825">
    <property type="entry name" value="PKS_KS"/>
    <property type="match status" value="1"/>
</dbReference>
<dbReference type="SMART" id="SM00822">
    <property type="entry name" value="PKS_KR"/>
    <property type="match status" value="1"/>
</dbReference>
<dbReference type="Pfam" id="PF02801">
    <property type="entry name" value="Ketoacyl-synt_C"/>
    <property type="match status" value="1"/>
</dbReference>
<dbReference type="PROSITE" id="PS50075">
    <property type="entry name" value="CARRIER"/>
    <property type="match status" value="1"/>
</dbReference>
<feature type="active site" description="Proton donor; for dehydratase activity" evidence="5">
    <location>
        <position position="1150"/>
    </location>
</feature>
<dbReference type="InterPro" id="IPR036291">
    <property type="entry name" value="NAD(P)-bd_dom_sf"/>
</dbReference>
<feature type="region of interest" description="C-terminal hotdog fold" evidence="5">
    <location>
        <begin position="1085"/>
        <end position="1244"/>
    </location>
</feature>
<dbReference type="SMART" id="SM00829">
    <property type="entry name" value="PKS_ER"/>
    <property type="match status" value="1"/>
</dbReference>
<feature type="compositionally biased region" description="Polar residues" evidence="6">
    <location>
        <begin position="1426"/>
        <end position="1442"/>
    </location>
</feature>
<dbReference type="InterPro" id="IPR014031">
    <property type="entry name" value="Ketoacyl_synth_C"/>
</dbReference>
<dbReference type="InterPro" id="IPR014043">
    <property type="entry name" value="Acyl_transferase_dom"/>
</dbReference>
<dbReference type="PANTHER" id="PTHR43775">
    <property type="entry name" value="FATTY ACID SYNTHASE"/>
    <property type="match status" value="1"/>
</dbReference>
<dbReference type="SMART" id="SM00823">
    <property type="entry name" value="PKS_PP"/>
    <property type="match status" value="1"/>
</dbReference>
<dbReference type="InterPro" id="IPR013968">
    <property type="entry name" value="PKS_KR"/>
</dbReference>
<evidence type="ECO:0000256" key="5">
    <source>
        <dbReference type="PROSITE-ProRule" id="PRU01363"/>
    </source>
</evidence>
<dbReference type="InterPro" id="IPR042104">
    <property type="entry name" value="PKS_dehydratase_sf"/>
</dbReference>
<feature type="domain" description="Ketosynthase family 3 (KS3)" evidence="8">
    <location>
        <begin position="6"/>
        <end position="460"/>
    </location>
</feature>
<gene>
    <name evidence="10" type="ORF">EAE97_006561</name>
</gene>
<proteinExistence type="predicted"/>
<dbReference type="GO" id="GO:0006633">
    <property type="term" value="P:fatty acid biosynthetic process"/>
    <property type="evidence" value="ECO:0007669"/>
    <property type="project" value="TreeGrafter"/>
</dbReference>
<dbReference type="Pfam" id="PF08240">
    <property type="entry name" value="ADH_N"/>
    <property type="match status" value="1"/>
</dbReference>
<evidence type="ECO:0000313" key="11">
    <source>
        <dbReference type="Proteomes" id="UP000710849"/>
    </source>
</evidence>
<dbReference type="PROSITE" id="PS00012">
    <property type="entry name" value="PHOSPHOPANTETHEINE"/>
    <property type="match status" value="1"/>
</dbReference>
<dbReference type="Pfam" id="PF00109">
    <property type="entry name" value="ketoacyl-synt"/>
    <property type="match status" value="1"/>
</dbReference>
<dbReference type="RefSeq" id="XP_038732006.1">
    <property type="nucleotide sequence ID" value="XM_038877074.1"/>
</dbReference>
<dbReference type="Gene3D" id="3.40.366.10">
    <property type="entry name" value="Malonyl-Coenzyme A Acyl Carrier Protein, domain 2"/>
    <property type="match status" value="1"/>
</dbReference>
<keyword evidence="11" id="KW-1185">Reference proteome</keyword>
<dbReference type="EMBL" id="RCSW01000012">
    <property type="protein sequence ID" value="KAF7941724.1"/>
    <property type="molecule type" value="Genomic_DNA"/>
</dbReference>
<dbReference type="Gene3D" id="3.10.129.110">
    <property type="entry name" value="Polyketide synthase dehydratase"/>
    <property type="match status" value="1"/>
</dbReference>
<dbReference type="InterPro" id="IPR049551">
    <property type="entry name" value="PKS_DH_C"/>
</dbReference>
<dbReference type="InterPro" id="IPR056501">
    <property type="entry name" value="NAD-bd_HRPKS_sdrA"/>
</dbReference>
<evidence type="ECO:0000313" key="10">
    <source>
        <dbReference type="EMBL" id="KAF7941724.1"/>
    </source>
</evidence>
<evidence type="ECO:0000259" key="7">
    <source>
        <dbReference type="PROSITE" id="PS50075"/>
    </source>
</evidence>
<organism evidence="10 11">
    <name type="scientific">Botrytis byssoidea</name>
    <dbReference type="NCBI Taxonomy" id="139641"/>
    <lineage>
        <taxon>Eukaryota</taxon>
        <taxon>Fungi</taxon>
        <taxon>Dikarya</taxon>
        <taxon>Ascomycota</taxon>
        <taxon>Pezizomycotina</taxon>
        <taxon>Leotiomycetes</taxon>
        <taxon>Helotiales</taxon>
        <taxon>Sclerotiniaceae</taxon>
        <taxon>Botrytis</taxon>
    </lineage>
</organism>
<dbReference type="InterPro" id="IPR050091">
    <property type="entry name" value="PKS_NRPS_Biosynth_Enz"/>
</dbReference>
<dbReference type="SMART" id="SM00827">
    <property type="entry name" value="PKS_AT"/>
    <property type="match status" value="1"/>
</dbReference>
<dbReference type="Pfam" id="PF08659">
    <property type="entry name" value="KR"/>
    <property type="match status" value="1"/>
</dbReference>
<feature type="active site" description="Proton acceptor; for dehydratase activity" evidence="5">
    <location>
        <position position="968"/>
    </location>
</feature>
<accession>A0A9P5INP7</accession>
<dbReference type="Gene3D" id="3.90.180.10">
    <property type="entry name" value="Medium-chain alcohol dehydrogenases, catalytic domain"/>
    <property type="match status" value="1"/>
</dbReference>
<dbReference type="GO" id="GO:0030639">
    <property type="term" value="P:polyketide biosynthetic process"/>
    <property type="evidence" value="ECO:0007669"/>
    <property type="project" value="UniProtKB-ARBA"/>
</dbReference>
<protein>
    <recommendedName>
        <fullName evidence="12">Carrier domain-containing protein</fullName>
    </recommendedName>
</protein>
<dbReference type="InterPro" id="IPR011032">
    <property type="entry name" value="GroES-like_sf"/>
</dbReference>
<dbReference type="InterPro" id="IPR057326">
    <property type="entry name" value="KR_dom"/>
</dbReference>
<dbReference type="InterPro" id="IPR009081">
    <property type="entry name" value="PP-bd_ACP"/>
</dbReference>
<dbReference type="InterPro" id="IPR049900">
    <property type="entry name" value="PKS_mFAS_DH"/>
</dbReference>
<dbReference type="FunFam" id="3.40.50.720:FF:000209">
    <property type="entry name" value="Polyketide synthase Pks12"/>
    <property type="match status" value="1"/>
</dbReference>
<dbReference type="GO" id="GO:0004312">
    <property type="term" value="F:fatty acid synthase activity"/>
    <property type="evidence" value="ECO:0007669"/>
    <property type="project" value="TreeGrafter"/>
</dbReference>
<comment type="caution">
    <text evidence="10">The sequence shown here is derived from an EMBL/GenBank/DDBJ whole genome shotgun (WGS) entry which is preliminary data.</text>
</comment>
<dbReference type="Pfam" id="PF23114">
    <property type="entry name" value="NAD-bd_HRPKS_sdrA"/>
    <property type="match status" value="1"/>
</dbReference>
<dbReference type="SUPFAM" id="SSF51735">
    <property type="entry name" value="NAD(P)-binding Rossmann-fold domains"/>
    <property type="match status" value="2"/>
</dbReference>
<dbReference type="InterPro" id="IPR014030">
    <property type="entry name" value="Ketoacyl_synth_N"/>
</dbReference>
<dbReference type="Pfam" id="PF16197">
    <property type="entry name" value="KAsynt_C_assoc"/>
    <property type="match status" value="1"/>
</dbReference>
<dbReference type="GO" id="GO:1901336">
    <property type="term" value="P:lactone biosynthetic process"/>
    <property type="evidence" value="ECO:0007669"/>
    <property type="project" value="UniProtKB-ARBA"/>
</dbReference>
<evidence type="ECO:0000259" key="8">
    <source>
        <dbReference type="PROSITE" id="PS52004"/>
    </source>
</evidence>
<dbReference type="InterPro" id="IPR001227">
    <property type="entry name" value="Ac_transferase_dom_sf"/>
</dbReference>
<keyword evidence="2" id="KW-0597">Phosphoprotein</keyword>